<dbReference type="EMBL" id="JACAZI010000005">
    <property type="protein sequence ID" value="KAF7359662.1"/>
    <property type="molecule type" value="Genomic_DNA"/>
</dbReference>
<protein>
    <submittedName>
        <fullName evidence="1">Uncharacterized protein</fullName>
    </submittedName>
</protein>
<gene>
    <name evidence="1" type="ORF">MVEN_00690300</name>
</gene>
<dbReference type="AlphaFoldDB" id="A0A8H6YJD1"/>
<evidence type="ECO:0000313" key="2">
    <source>
        <dbReference type="Proteomes" id="UP000620124"/>
    </source>
</evidence>
<dbReference type="Proteomes" id="UP000620124">
    <property type="component" value="Unassembled WGS sequence"/>
</dbReference>
<keyword evidence="2" id="KW-1185">Reference proteome</keyword>
<evidence type="ECO:0000313" key="1">
    <source>
        <dbReference type="EMBL" id="KAF7359662.1"/>
    </source>
</evidence>
<accession>A0A8H6YJD1</accession>
<sequence length="252" mass="28483">MTSSTRKDRAFAIGIHTIPAHISTSSFRTNVERFFDALIATPIAQKHHLKVDLYFQRQELDEALAATGLPKSRPTVLVLYESDTQDQLNDIFANAEVAQLYLGSNFGFNENASTFSVEAFTVFERSTSARETGKRGVGIFRLPTHLSPQQFAERSRLYAEQFAPLLAGHADALTSYQVFFQNQNLEHHARALRHAGSEPWIVSNLAMTDTDTWKTLKEVLEKPEAKQVIKDLMVDFRFGEESYFFSADKVSK</sequence>
<proteinExistence type="predicted"/>
<reference evidence="1" key="1">
    <citation type="submission" date="2020-05" db="EMBL/GenBank/DDBJ databases">
        <title>Mycena genomes resolve the evolution of fungal bioluminescence.</title>
        <authorList>
            <person name="Tsai I.J."/>
        </authorList>
    </citation>
    <scope>NUCLEOTIDE SEQUENCE</scope>
    <source>
        <strain evidence="1">CCC161011</strain>
    </source>
</reference>
<name>A0A8H6YJD1_9AGAR</name>
<organism evidence="1 2">
    <name type="scientific">Mycena venus</name>
    <dbReference type="NCBI Taxonomy" id="2733690"/>
    <lineage>
        <taxon>Eukaryota</taxon>
        <taxon>Fungi</taxon>
        <taxon>Dikarya</taxon>
        <taxon>Basidiomycota</taxon>
        <taxon>Agaricomycotina</taxon>
        <taxon>Agaricomycetes</taxon>
        <taxon>Agaricomycetidae</taxon>
        <taxon>Agaricales</taxon>
        <taxon>Marasmiineae</taxon>
        <taxon>Mycenaceae</taxon>
        <taxon>Mycena</taxon>
    </lineage>
</organism>
<comment type="caution">
    <text evidence="1">The sequence shown here is derived from an EMBL/GenBank/DDBJ whole genome shotgun (WGS) entry which is preliminary data.</text>
</comment>